<dbReference type="EMBL" id="AP019416">
    <property type="protein sequence ID" value="BBI48681.1"/>
    <property type="molecule type" value="Genomic_DNA"/>
</dbReference>
<dbReference type="InterPro" id="IPR045864">
    <property type="entry name" value="aa-tRNA-synth_II/BPL/LPL"/>
</dbReference>
<keyword evidence="3" id="KW-1185">Reference proteome</keyword>
<protein>
    <recommendedName>
        <fullName evidence="1">Alanyl-tRNA synthetase class IIc N-terminal domain-containing protein</fullName>
    </recommendedName>
</protein>
<dbReference type="InterPro" id="IPR018164">
    <property type="entry name" value="Ala-tRNA-synth_IIc_N"/>
</dbReference>
<organism evidence="2 3">
    <name type="scientific">Vreelandella olivaria</name>
    <dbReference type="NCBI Taxonomy" id="390919"/>
    <lineage>
        <taxon>Bacteria</taxon>
        <taxon>Pseudomonadati</taxon>
        <taxon>Pseudomonadota</taxon>
        <taxon>Gammaproteobacteria</taxon>
        <taxon>Oceanospirillales</taxon>
        <taxon>Halomonadaceae</taxon>
        <taxon>Vreelandella</taxon>
    </lineage>
</organism>
<proteinExistence type="predicted"/>
<dbReference type="PANTHER" id="PTHR11777:SF9">
    <property type="entry name" value="ALANINE--TRNA LIGASE, CYTOPLASMIC"/>
    <property type="match status" value="1"/>
</dbReference>
<dbReference type="InterPro" id="IPR050058">
    <property type="entry name" value="Ala-tRNA_ligase"/>
</dbReference>
<sequence>MAALRPLRVAVTAPWDITLSCYGHPMKSAELRQAFLDYFAEQGHTIVPTGSLVPGNDATLLFTNAGMVPFKDVF</sequence>
<reference evidence="3" key="1">
    <citation type="journal article" date="2019" name="Microbiol. Resour. Announc.">
        <title>Complete Genome Sequence of Halomonas olivaria, a Moderately Halophilic Bacterium Isolated from Olive Processing Effluents, Obtained by Nanopore Sequencing.</title>
        <authorList>
            <person name="Nagata S."/>
            <person name="Ii K.M."/>
            <person name="Tsukimi T."/>
            <person name="Miura M.C."/>
            <person name="Galipon J."/>
            <person name="Arakawa K."/>
        </authorList>
    </citation>
    <scope>NUCLEOTIDE SEQUENCE [LARGE SCALE GENOMIC DNA]</scope>
    <source>
        <strain evidence="3">TYRC17</strain>
    </source>
</reference>
<dbReference type="Pfam" id="PF01411">
    <property type="entry name" value="tRNA-synt_2c"/>
    <property type="match status" value="1"/>
</dbReference>
<evidence type="ECO:0000313" key="3">
    <source>
        <dbReference type="Proteomes" id="UP000289555"/>
    </source>
</evidence>
<name>A0ABM7GE98_9GAMM</name>
<evidence type="ECO:0000259" key="1">
    <source>
        <dbReference type="Pfam" id="PF01411"/>
    </source>
</evidence>
<dbReference type="PANTHER" id="PTHR11777">
    <property type="entry name" value="ALANYL-TRNA SYNTHETASE"/>
    <property type="match status" value="1"/>
</dbReference>
<accession>A0ABM7GE98</accession>
<evidence type="ECO:0000313" key="2">
    <source>
        <dbReference type="EMBL" id="BBI48681.1"/>
    </source>
</evidence>
<gene>
    <name evidence="2" type="ORF">HORIV_11020</name>
</gene>
<dbReference type="Proteomes" id="UP000289555">
    <property type="component" value="Chromosome"/>
</dbReference>
<dbReference type="SUPFAM" id="SSF55681">
    <property type="entry name" value="Class II aaRS and biotin synthetases"/>
    <property type="match status" value="1"/>
</dbReference>
<dbReference type="Gene3D" id="3.30.930.10">
    <property type="entry name" value="Bira Bifunctional Protein, Domain 2"/>
    <property type="match status" value="1"/>
</dbReference>
<feature type="domain" description="Alanyl-tRNA synthetase class IIc N-terminal" evidence="1">
    <location>
        <begin position="30"/>
        <end position="74"/>
    </location>
</feature>